<dbReference type="VEuPathDB" id="MicrosporidiaDB:CWI36_0246p0010"/>
<evidence type="ECO:0000313" key="4">
    <source>
        <dbReference type="Proteomes" id="UP000291404"/>
    </source>
</evidence>
<dbReference type="EMBL" id="PITI01000226">
    <property type="protein sequence ID" value="TBU07789.1"/>
    <property type="molecule type" value="Genomic_DNA"/>
</dbReference>
<reference evidence="3 4" key="1">
    <citation type="submission" date="2017-12" db="EMBL/GenBank/DDBJ databases">
        <authorList>
            <person name="Pombert J.-F."/>
            <person name="Haag K.L."/>
            <person name="Ebert D."/>
        </authorList>
    </citation>
    <scope>NUCLEOTIDE SEQUENCE [LARGE SCALE GENOMIC DNA]</scope>
    <source>
        <strain evidence="3">BE-OM-2</strain>
    </source>
</reference>
<evidence type="ECO:0000313" key="3">
    <source>
        <dbReference type="EMBL" id="TBU07789.1"/>
    </source>
</evidence>
<dbReference type="VEuPathDB" id="MicrosporidiaDB:CWI36_0226p0010"/>
<feature type="compositionally biased region" description="Polar residues" evidence="1">
    <location>
        <begin position="8"/>
        <end position="53"/>
    </location>
</feature>
<sequence length="53" mass="5737">MAKPPSSPSIVDSFTLSGSQNDSSKGYFVSPTQNNNPKNQIFQANSDSDMIEK</sequence>
<accession>A0A4Q9LI14</accession>
<dbReference type="EMBL" id="PITI01000246">
    <property type="protein sequence ID" value="TBU07650.1"/>
    <property type="molecule type" value="Genomic_DNA"/>
</dbReference>
<comment type="caution">
    <text evidence="3">The sequence shown here is derived from an EMBL/GenBank/DDBJ whole genome shotgun (WGS) entry which is preliminary data.</text>
</comment>
<dbReference type="Proteomes" id="UP000291404">
    <property type="component" value="Unassembled WGS sequence"/>
</dbReference>
<feature type="region of interest" description="Disordered" evidence="1">
    <location>
        <begin position="1"/>
        <end position="53"/>
    </location>
</feature>
<name>A0A4Q9LI14_9MICR</name>
<proteinExistence type="predicted"/>
<gene>
    <name evidence="3" type="ORF">CWI36_0226p0010</name>
    <name evidence="2" type="ORF">CWI36_0246p0010</name>
</gene>
<dbReference type="AlphaFoldDB" id="A0A4Q9LI14"/>
<protein>
    <submittedName>
        <fullName evidence="3">Uncharacterized protein</fullName>
    </submittedName>
</protein>
<evidence type="ECO:0000313" key="2">
    <source>
        <dbReference type="EMBL" id="TBU07650.1"/>
    </source>
</evidence>
<keyword evidence="4" id="KW-1185">Reference proteome</keyword>
<organism evidence="3 4">
    <name type="scientific">Hamiltosporidium magnivora</name>
    <dbReference type="NCBI Taxonomy" id="148818"/>
    <lineage>
        <taxon>Eukaryota</taxon>
        <taxon>Fungi</taxon>
        <taxon>Fungi incertae sedis</taxon>
        <taxon>Microsporidia</taxon>
        <taxon>Dubosqiidae</taxon>
        <taxon>Hamiltosporidium</taxon>
    </lineage>
</organism>
<evidence type="ECO:0000256" key="1">
    <source>
        <dbReference type="SAM" id="MobiDB-lite"/>
    </source>
</evidence>